<evidence type="ECO:0000313" key="1">
    <source>
        <dbReference type="EMBL" id="SHF17483.1"/>
    </source>
</evidence>
<dbReference type="InterPro" id="IPR027417">
    <property type="entry name" value="P-loop_NTPase"/>
</dbReference>
<accession>A0A1M4ZHG4</accession>
<gene>
    <name evidence="1" type="ORF">SAMN05444279_1201</name>
</gene>
<protein>
    <submittedName>
        <fullName evidence="1">Phosphate ABC transporter ATP-binding protein, PhoT family</fullName>
    </submittedName>
</protein>
<dbReference type="SUPFAM" id="SSF52540">
    <property type="entry name" value="P-loop containing nucleoside triphosphate hydrolases"/>
    <property type="match status" value="1"/>
</dbReference>
<dbReference type="PANTHER" id="PTHR43423:SF1">
    <property type="entry name" value="ABC TRANSPORTER I FAMILY MEMBER 17"/>
    <property type="match status" value="1"/>
</dbReference>
<evidence type="ECO:0000313" key="2">
    <source>
        <dbReference type="Proteomes" id="UP000325134"/>
    </source>
</evidence>
<dbReference type="GO" id="GO:0005524">
    <property type="term" value="F:ATP binding"/>
    <property type="evidence" value="ECO:0007669"/>
    <property type="project" value="UniProtKB-KW"/>
</dbReference>
<dbReference type="Gene3D" id="3.40.50.300">
    <property type="entry name" value="P-loop containing nucleotide triphosphate hydrolases"/>
    <property type="match status" value="1"/>
</dbReference>
<keyword evidence="1" id="KW-0547">Nucleotide-binding</keyword>
<reference evidence="1 2" key="1">
    <citation type="submission" date="2016-11" db="EMBL/GenBank/DDBJ databases">
        <authorList>
            <person name="Varghese N."/>
            <person name="Submissions S."/>
        </authorList>
    </citation>
    <scope>NUCLEOTIDE SEQUENCE [LARGE SCALE GENOMIC DNA]</scope>
    <source>
        <strain evidence="1 2">DSM 29341</strain>
    </source>
</reference>
<keyword evidence="1" id="KW-0067">ATP-binding</keyword>
<dbReference type="PANTHER" id="PTHR43423">
    <property type="entry name" value="ABC TRANSPORTER I FAMILY MEMBER 17"/>
    <property type="match status" value="1"/>
</dbReference>
<proteinExistence type="predicted"/>
<organism evidence="1 2">
    <name type="scientific">Ruegeria intermedia</name>
    <dbReference type="NCBI Taxonomy" id="996115"/>
    <lineage>
        <taxon>Bacteria</taxon>
        <taxon>Pseudomonadati</taxon>
        <taxon>Pseudomonadota</taxon>
        <taxon>Alphaproteobacteria</taxon>
        <taxon>Rhodobacterales</taxon>
        <taxon>Roseobacteraceae</taxon>
        <taxon>Ruegeria</taxon>
    </lineage>
</organism>
<sequence length="56" mass="6245">RFSVVIVTHSMQQAARVSQKTAFFHLGSLVEYGDTGQIFTNPEDPRTESYITGRIG</sequence>
<dbReference type="EMBL" id="FQVK01000020">
    <property type="protein sequence ID" value="SHF17483.1"/>
    <property type="molecule type" value="Genomic_DNA"/>
</dbReference>
<feature type="non-terminal residue" evidence="1">
    <location>
        <position position="1"/>
    </location>
</feature>
<name>A0A1M4ZHG4_9RHOB</name>
<keyword evidence="2" id="KW-1185">Reference proteome</keyword>
<dbReference type="AlphaFoldDB" id="A0A1M4ZHG4"/>
<dbReference type="Proteomes" id="UP000325134">
    <property type="component" value="Unassembled WGS sequence"/>
</dbReference>